<name>A0A2I0WVU5_9ASPA</name>
<evidence type="ECO:0000259" key="4">
    <source>
        <dbReference type="PROSITE" id="PS50600"/>
    </source>
</evidence>
<protein>
    <submittedName>
        <fullName evidence="5">Ubiquitin-like-specific protease 1B</fullName>
    </submittedName>
</protein>
<dbReference type="Gene3D" id="3.40.395.10">
    <property type="entry name" value="Adenoviral Proteinase, Chain A"/>
    <property type="match status" value="1"/>
</dbReference>
<accession>A0A2I0WVU5</accession>
<dbReference type="EMBL" id="KZ502415">
    <property type="protein sequence ID" value="PKU79790.1"/>
    <property type="molecule type" value="Genomic_DNA"/>
</dbReference>
<dbReference type="PROSITE" id="PS50600">
    <property type="entry name" value="ULP_PROTEASE"/>
    <property type="match status" value="1"/>
</dbReference>
<dbReference type="Pfam" id="PF02902">
    <property type="entry name" value="Peptidase_C48"/>
    <property type="match status" value="1"/>
</dbReference>
<dbReference type="InterPro" id="IPR038765">
    <property type="entry name" value="Papain-like_cys_pep_sf"/>
</dbReference>
<reference evidence="5 6" key="2">
    <citation type="journal article" date="2017" name="Nature">
        <title>The Apostasia genome and the evolution of orchids.</title>
        <authorList>
            <person name="Zhang G.Q."/>
            <person name="Liu K.W."/>
            <person name="Li Z."/>
            <person name="Lohaus R."/>
            <person name="Hsiao Y.Y."/>
            <person name="Niu S.C."/>
            <person name="Wang J.Y."/>
            <person name="Lin Y.C."/>
            <person name="Xu Q."/>
            <person name="Chen L.J."/>
            <person name="Yoshida K."/>
            <person name="Fujiwara S."/>
            <person name="Wang Z.W."/>
            <person name="Zhang Y.Q."/>
            <person name="Mitsuda N."/>
            <person name="Wang M."/>
            <person name="Liu G.H."/>
            <person name="Pecoraro L."/>
            <person name="Huang H.X."/>
            <person name="Xiao X.J."/>
            <person name="Lin M."/>
            <person name="Wu X.Y."/>
            <person name="Wu W.L."/>
            <person name="Chen Y.Y."/>
            <person name="Chang S.B."/>
            <person name="Sakamoto S."/>
            <person name="Ohme-Takagi M."/>
            <person name="Yagi M."/>
            <person name="Zeng S.J."/>
            <person name="Shen C.Y."/>
            <person name="Yeh C.M."/>
            <person name="Luo Y.B."/>
            <person name="Tsai W.C."/>
            <person name="Van de Peer Y."/>
            <person name="Liu Z.J."/>
        </authorList>
    </citation>
    <scope>NUCLEOTIDE SEQUENCE [LARGE SCALE GENOMIC DNA]</scope>
    <source>
        <tissue evidence="5">The whole plant</tissue>
    </source>
</reference>
<dbReference type="GO" id="GO:0008234">
    <property type="term" value="F:cysteine-type peptidase activity"/>
    <property type="evidence" value="ECO:0007669"/>
    <property type="project" value="InterPro"/>
</dbReference>
<keyword evidence="2 5" id="KW-0645">Protease</keyword>
<feature type="domain" description="Ubiquitin-like protease family profile" evidence="4">
    <location>
        <begin position="1"/>
        <end position="87"/>
    </location>
</feature>
<sequence>MYKLCHDQHWTLLVRIVKKKYCAFFYSSPKATHRAILKDFVHKLHEDVGQTFDTNIREWTINYLNGVPTQENNIDCNMFMCKYMEELVKHEHVN</sequence>
<keyword evidence="3" id="KW-0378">Hydrolase</keyword>
<keyword evidence="6" id="KW-1185">Reference proteome</keyword>
<dbReference type="GO" id="GO:0006508">
    <property type="term" value="P:proteolysis"/>
    <property type="evidence" value="ECO:0007669"/>
    <property type="project" value="UniProtKB-KW"/>
</dbReference>
<comment type="similarity">
    <text evidence="1">Belongs to the peptidase C48 family.</text>
</comment>
<dbReference type="InterPro" id="IPR003653">
    <property type="entry name" value="Peptidase_C48_C"/>
</dbReference>
<gene>
    <name evidence="5" type="primary">ULP1B</name>
    <name evidence="5" type="ORF">MA16_Dca018768</name>
</gene>
<organism evidence="5 6">
    <name type="scientific">Dendrobium catenatum</name>
    <dbReference type="NCBI Taxonomy" id="906689"/>
    <lineage>
        <taxon>Eukaryota</taxon>
        <taxon>Viridiplantae</taxon>
        <taxon>Streptophyta</taxon>
        <taxon>Embryophyta</taxon>
        <taxon>Tracheophyta</taxon>
        <taxon>Spermatophyta</taxon>
        <taxon>Magnoliopsida</taxon>
        <taxon>Liliopsida</taxon>
        <taxon>Asparagales</taxon>
        <taxon>Orchidaceae</taxon>
        <taxon>Epidendroideae</taxon>
        <taxon>Malaxideae</taxon>
        <taxon>Dendrobiinae</taxon>
        <taxon>Dendrobium</taxon>
    </lineage>
</organism>
<evidence type="ECO:0000313" key="5">
    <source>
        <dbReference type="EMBL" id="PKU79790.1"/>
    </source>
</evidence>
<dbReference type="AlphaFoldDB" id="A0A2I0WVU5"/>
<evidence type="ECO:0000256" key="2">
    <source>
        <dbReference type="ARBA" id="ARBA00022670"/>
    </source>
</evidence>
<evidence type="ECO:0000256" key="1">
    <source>
        <dbReference type="ARBA" id="ARBA00005234"/>
    </source>
</evidence>
<proteinExistence type="inferred from homology"/>
<dbReference type="SUPFAM" id="SSF54001">
    <property type="entry name" value="Cysteine proteinases"/>
    <property type="match status" value="1"/>
</dbReference>
<reference evidence="5 6" key="1">
    <citation type="journal article" date="2016" name="Sci. Rep.">
        <title>The Dendrobium catenatum Lindl. genome sequence provides insights into polysaccharide synthase, floral development and adaptive evolution.</title>
        <authorList>
            <person name="Zhang G.Q."/>
            <person name="Xu Q."/>
            <person name="Bian C."/>
            <person name="Tsai W.C."/>
            <person name="Yeh C.M."/>
            <person name="Liu K.W."/>
            <person name="Yoshida K."/>
            <person name="Zhang L.S."/>
            <person name="Chang S.B."/>
            <person name="Chen F."/>
            <person name="Shi Y."/>
            <person name="Su Y.Y."/>
            <person name="Zhang Y.Q."/>
            <person name="Chen L.J."/>
            <person name="Yin Y."/>
            <person name="Lin M."/>
            <person name="Huang H."/>
            <person name="Deng H."/>
            <person name="Wang Z.W."/>
            <person name="Zhu S.L."/>
            <person name="Zhao X."/>
            <person name="Deng C."/>
            <person name="Niu S.C."/>
            <person name="Huang J."/>
            <person name="Wang M."/>
            <person name="Liu G.H."/>
            <person name="Yang H.J."/>
            <person name="Xiao X.J."/>
            <person name="Hsiao Y.Y."/>
            <person name="Wu W.L."/>
            <person name="Chen Y.Y."/>
            <person name="Mitsuda N."/>
            <person name="Ohme-Takagi M."/>
            <person name="Luo Y.B."/>
            <person name="Van de Peer Y."/>
            <person name="Liu Z.J."/>
        </authorList>
    </citation>
    <scope>NUCLEOTIDE SEQUENCE [LARGE SCALE GENOMIC DNA]</scope>
    <source>
        <tissue evidence="5">The whole plant</tissue>
    </source>
</reference>
<evidence type="ECO:0000313" key="6">
    <source>
        <dbReference type="Proteomes" id="UP000233837"/>
    </source>
</evidence>
<evidence type="ECO:0000256" key="3">
    <source>
        <dbReference type="ARBA" id="ARBA00022801"/>
    </source>
</evidence>
<dbReference type="Proteomes" id="UP000233837">
    <property type="component" value="Unassembled WGS sequence"/>
</dbReference>